<gene>
    <name evidence="4" type="ORF">CEUTPL_LOCUS7410</name>
</gene>
<protein>
    <recommendedName>
        <fullName evidence="3">USP domain-containing protein</fullName>
    </recommendedName>
</protein>
<sequence>MNGHSPKKSANFNTRPLKTYQNRRRKRSLEDQNFDNLFHLLPYDNKATLIVDSTLEIVKWTIEESVFNETGESLSDWELEKFAKILYDQASLEWNKPISDQQAKNLLKEARSVGRKASSLSYLWEQVFDDQAVNKYSKENKLTEGSPTKRRKSCVGNSKKSNKRLPLKNLPNNNLKSNRPDFQEVPEASKFEFSNYSENIVFGQLQGTMSDYKEDQSYHHITNGDSMPDYNVATLLNMGNTCFMNSVLYTLRFAPTFLHNLHHLLVDLSLINSKLKENKTKTSSLGRNGSAVSGSSWRSASSKDLLSIGNNDIIPKSKDQIVTEKLHALFVTMNNLETKGSPDPYQPEALLQAMRDANTLFEGNQQQDAHEFFVELLSCLRVTCDKLNEQIEQNPDLIKSPEPTAASINNNSKIWGVRRSWKKPLKKKDKSASKKNGDFENDVAGGDSEDNLSSDGNSDSVKKKFVYNFIAEDFQGVSLHRTQCLQCEEVSELKEPFLEIQVPINYRDEDSESRLDSAIFGAICVTSEKLCDQNKYFCEICMRYNEAQRTVLYEKLPNIMVLHLKRFTTSMSGVQKVNNFLPTPLEIPCFCENCNKIEKTKITPHKYQLSCVIMHLGASMASGHYIAYSRASVETYDYIECTRDIPKSYLSSSSKDLSVNILKFFKGKGLGNTLSENQNGIGLNSKKNDAHVCQSLHCCGIRCKLNLGSQSHNDDWLEFDDEKVKILSNKEFTDMLNRRHDSTNTPYLLFYSKVE</sequence>
<feature type="domain" description="USP" evidence="3">
    <location>
        <begin position="233"/>
        <end position="754"/>
    </location>
</feature>
<dbReference type="PROSITE" id="PS50235">
    <property type="entry name" value="USP_3"/>
    <property type="match status" value="1"/>
</dbReference>
<dbReference type="AlphaFoldDB" id="A0A9P0DMF6"/>
<feature type="compositionally biased region" description="Polar residues" evidence="2">
    <location>
        <begin position="8"/>
        <end position="20"/>
    </location>
</feature>
<dbReference type="PANTHER" id="PTHR24006">
    <property type="entry name" value="UBIQUITIN CARBOXYL-TERMINAL HYDROLASE"/>
    <property type="match status" value="1"/>
</dbReference>
<dbReference type="GO" id="GO:0004843">
    <property type="term" value="F:cysteine-type deubiquitinase activity"/>
    <property type="evidence" value="ECO:0007669"/>
    <property type="project" value="InterPro"/>
</dbReference>
<feature type="compositionally biased region" description="Low complexity" evidence="2">
    <location>
        <begin position="167"/>
        <end position="177"/>
    </location>
</feature>
<evidence type="ECO:0000256" key="1">
    <source>
        <dbReference type="ARBA" id="ARBA00009085"/>
    </source>
</evidence>
<reference evidence="4" key="1">
    <citation type="submission" date="2022-01" db="EMBL/GenBank/DDBJ databases">
        <authorList>
            <person name="King R."/>
        </authorList>
    </citation>
    <scope>NUCLEOTIDE SEQUENCE</scope>
</reference>
<dbReference type="EMBL" id="OU892279">
    <property type="protein sequence ID" value="CAH1128679.1"/>
    <property type="molecule type" value="Genomic_DNA"/>
</dbReference>
<dbReference type="Pfam" id="PF00443">
    <property type="entry name" value="UCH"/>
    <property type="match status" value="1"/>
</dbReference>
<evidence type="ECO:0000313" key="4">
    <source>
        <dbReference type="EMBL" id="CAH1128679.1"/>
    </source>
</evidence>
<dbReference type="Proteomes" id="UP001152799">
    <property type="component" value="Chromosome 3"/>
</dbReference>
<dbReference type="OrthoDB" id="10062454at2759"/>
<dbReference type="InterPro" id="IPR050164">
    <property type="entry name" value="Peptidase_C19"/>
</dbReference>
<evidence type="ECO:0000259" key="3">
    <source>
        <dbReference type="PROSITE" id="PS50235"/>
    </source>
</evidence>
<dbReference type="SUPFAM" id="SSF54001">
    <property type="entry name" value="Cysteine proteinases"/>
    <property type="match status" value="1"/>
</dbReference>
<name>A0A9P0DMF6_9CUCU</name>
<accession>A0A9P0DMF6</accession>
<keyword evidence="5" id="KW-1185">Reference proteome</keyword>
<feature type="region of interest" description="Disordered" evidence="2">
    <location>
        <begin position="425"/>
        <end position="458"/>
    </location>
</feature>
<dbReference type="GO" id="GO:0016579">
    <property type="term" value="P:protein deubiquitination"/>
    <property type="evidence" value="ECO:0007669"/>
    <property type="project" value="InterPro"/>
</dbReference>
<feature type="region of interest" description="Disordered" evidence="2">
    <location>
        <begin position="1"/>
        <end position="25"/>
    </location>
</feature>
<evidence type="ECO:0000313" key="5">
    <source>
        <dbReference type="Proteomes" id="UP001152799"/>
    </source>
</evidence>
<dbReference type="PANTHER" id="PTHR24006:SF905">
    <property type="entry name" value="UBIQUITIN CARBOXYL-TERMINAL HYDROLASE 1"/>
    <property type="match status" value="1"/>
</dbReference>
<evidence type="ECO:0000256" key="2">
    <source>
        <dbReference type="SAM" id="MobiDB-lite"/>
    </source>
</evidence>
<dbReference type="GO" id="GO:0005829">
    <property type="term" value="C:cytosol"/>
    <property type="evidence" value="ECO:0007669"/>
    <property type="project" value="TreeGrafter"/>
</dbReference>
<feature type="region of interest" description="Disordered" evidence="2">
    <location>
        <begin position="139"/>
        <end position="181"/>
    </location>
</feature>
<dbReference type="Gene3D" id="3.90.70.10">
    <property type="entry name" value="Cysteine proteinases"/>
    <property type="match status" value="1"/>
</dbReference>
<dbReference type="InterPro" id="IPR038765">
    <property type="entry name" value="Papain-like_cys_pep_sf"/>
</dbReference>
<dbReference type="InterPro" id="IPR018200">
    <property type="entry name" value="USP_CS"/>
</dbReference>
<dbReference type="InterPro" id="IPR028889">
    <property type="entry name" value="USP"/>
</dbReference>
<proteinExistence type="inferred from homology"/>
<dbReference type="GO" id="GO:0005634">
    <property type="term" value="C:nucleus"/>
    <property type="evidence" value="ECO:0007669"/>
    <property type="project" value="TreeGrafter"/>
</dbReference>
<comment type="similarity">
    <text evidence="1">Belongs to the peptidase C19 family.</text>
</comment>
<dbReference type="PROSITE" id="PS00973">
    <property type="entry name" value="USP_2"/>
    <property type="match status" value="1"/>
</dbReference>
<dbReference type="InterPro" id="IPR001394">
    <property type="entry name" value="Peptidase_C19_UCH"/>
</dbReference>
<organism evidence="4 5">
    <name type="scientific">Ceutorhynchus assimilis</name>
    <name type="common">cabbage seed weevil</name>
    <dbReference type="NCBI Taxonomy" id="467358"/>
    <lineage>
        <taxon>Eukaryota</taxon>
        <taxon>Metazoa</taxon>
        <taxon>Ecdysozoa</taxon>
        <taxon>Arthropoda</taxon>
        <taxon>Hexapoda</taxon>
        <taxon>Insecta</taxon>
        <taxon>Pterygota</taxon>
        <taxon>Neoptera</taxon>
        <taxon>Endopterygota</taxon>
        <taxon>Coleoptera</taxon>
        <taxon>Polyphaga</taxon>
        <taxon>Cucujiformia</taxon>
        <taxon>Curculionidae</taxon>
        <taxon>Ceutorhynchinae</taxon>
        <taxon>Ceutorhynchus</taxon>
    </lineage>
</organism>